<evidence type="ECO:0000256" key="2">
    <source>
        <dbReference type="ARBA" id="ARBA00023115"/>
    </source>
</evidence>
<dbReference type="Proteomes" id="UP000789390">
    <property type="component" value="Unassembled WGS sequence"/>
</dbReference>
<protein>
    <submittedName>
        <fullName evidence="3">Uncharacterized protein</fullName>
    </submittedName>
</protein>
<reference evidence="3" key="1">
    <citation type="submission" date="2021-11" db="EMBL/GenBank/DDBJ databases">
        <authorList>
            <person name="Schell T."/>
        </authorList>
    </citation>
    <scope>NUCLEOTIDE SEQUENCE</scope>
    <source>
        <strain evidence="3">M5</strain>
    </source>
</reference>
<keyword evidence="4" id="KW-1185">Reference proteome</keyword>
<dbReference type="Gene3D" id="3.30.360.50">
    <property type="entry name" value="S-adenosylmethionine decarboxylase"/>
    <property type="match status" value="1"/>
</dbReference>
<organism evidence="3 4">
    <name type="scientific">Daphnia galeata</name>
    <dbReference type="NCBI Taxonomy" id="27404"/>
    <lineage>
        <taxon>Eukaryota</taxon>
        <taxon>Metazoa</taxon>
        <taxon>Ecdysozoa</taxon>
        <taxon>Arthropoda</taxon>
        <taxon>Crustacea</taxon>
        <taxon>Branchiopoda</taxon>
        <taxon>Diplostraca</taxon>
        <taxon>Cladocera</taxon>
        <taxon>Anomopoda</taxon>
        <taxon>Daphniidae</taxon>
        <taxon>Daphnia</taxon>
    </lineage>
</organism>
<dbReference type="AlphaFoldDB" id="A0A8J2WNJ1"/>
<gene>
    <name evidence="3" type="ORF">DGAL_LOCUS13304</name>
</gene>
<dbReference type="GO" id="GO:0008295">
    <property type="term" value="P:spermidine biosynthetic process"/>
    <property type="evidence" value="ECO:0007669"/>
    <property type="project" value="UniProtKB-KW"/>
</dbReference>
<comment type="caution">
    <text evidence="3">The sequence shown here is derived from an EMBL/GenBank/DDBJ whole genome shotgun (WGS) entry which is preliminary data.</text>
</comment>
<evidence type="ECO:0000313" key="4">
    <source>
        <dbReference type="Proteomes" id="UP000789390"/>
    </source>
</evidence>
<dbReference type="OrthoDB" id="1068353at2759"/>
<proteinExistence type="predicted"/>
<accession>A0A8J2WNJ1</accession>
<dbReference type="Pfam" id="PF01536">
    <property type="entry name" value="SAM_decarbox"/>
    <property type="match status" value="1"/>
</dbReference>
<dbReference type="InterPro" id="IPR048283">
    <property type="entry name" value="AdoMetDC-like"/>
</dbReference>
<name>A0A8J2WNJ1_9CRUS</name>
<evidence type="ECO:0000313" key="3">
    <source>
        <dbReference type="EMBL" id="CAH0109815.1"/>
    </source>
</evidence>
<dbReference type="EMBL" id="CAKKLH010000295">
    <property type="protein sequence ID" value="CAH0109815.1"/>
    <property type="molecule type" value="Genomic_DNA"/>
</dbReference>
<sequence length="61" mass="7212">MEKDNNENHHQEHYFEGVEKLLEVWFTRKDGAIQHCDLRKVPSHGKLVLTCQGENAMNSYR</sequence>
<keyword evidence="2" id="KW-0620">Polyamine biosynthesis</keyword>
<evidence type="ECO:0000256" key="1">
    <source>
        <dbReference type="ARBA" id="ARBA00023066"/>
    </source>
</evidence>
<keyword evidence="1" id="KW-0745">Spermidine biosynthesis</keyword>